<dbReference type="EMBL" id="CM044705">
    <property type="protein sequence ID" value="KAI5661205.1"/>
    <property type="molecule type" value="Genomic_DNA"/>
</dbReference>
<organism evidence="1 2">
    <name type="scientific">Catharanthus roseus</name>
    <name type="common">Madagascar periwinkle</name>
    <name type="synonym">Vinca rosea</name>
    <dbReference type="NCBI Taxonomy" id="4058"/>
    <lineage>
        <taxon>Eukaryota</taxon>
        <taxon>Viridiplantae</taxon>
        <taxon>Streptophyta</taxon>
        <taxon>Embryophyta</taxon>
        <taxon>Tracheophyta</taxon>
        <taxon>Spermatophyta</taxon>
        <taxon>Magnoliopsida</taxon>
        <taxon>eudicotyledons</taxon>
        <taxon>Gunneridae</taxon>
        <taxon>Pentapetalae</taxon>
        <taxon>asterids</taxon>
        <taxon>lamiids</taxon>
        <taxon>Gentianales</taxon>
        <taxon>Apocynaceae</taxon>
        <taxon>Rauvolfioideae</taxon>
        <taxon>Vinceae</taxon>
        <taxon>Catharanthinae</taxon>
        <taxon>Catharanthus</taxon>
    </lineage>
</organism>
<keyword evidence="2" id="KW-1185">Reference proteome</keyword>
<sequence length="506" mass="56709">MKLRLRSFDSKETIRIEVPVQCSLQQLKEILSHNLSSSLSAPPDSIHISLNRKDEIDSSSDDEYLQSLGITSGDLIYFKVGSNGFSSETLVPNSNCQPPISKRTASCSEPSSRSSETNTMEPQISKKLDLNSQIGHNDQSEGSELNTNSDESLDTMELDDLVDESALEGIGKSFSAPGFLRKVFTEEFGGSSDGGLNRKLLVIAVHAVLLESGFVGFDMISKTEIKRFQFQTDLPSCLSLFYTLPGIVGPILPSSECHNGVVVLKFQTLGGFQNVYGSLKSGSAIHYVPLKEDELISFLNVAWANCGLREEITGNDGVSWTTPAREVFNFWKTVKDKLALPLLIDLCERTGLPLPPCFMRLPTELQLKILESLPGVDLAKVSCVSSELRYLSSNDDLWKQKFFEQFGDAWKRDQDVRSSWKKKFVLQWESTKMKRKISRLQSAIHPRRIIDPIQRFPRWPWVIGGYYDMGPHIHPFGQVRLPDPRYMPWSRTFNCNLGGLGNRNVG</sequence>
<protein>
    <submittedName>
        <fullName evidence="1">Uncharacterized protein</fullName>
    </submittedName>
</protein>
<reference evidence="2" key="1">
    <citation type="journal article" date="2023" name="Nat. Plants">
        <title>Single-cell RNA sequencing provides a high-resolution roadmap for understanding the multicellular compartmentation of specialized metabolism.</title>
        <authorList>
            <person name="Sun S."/>
            <person name="Shen X."/>
            <person name="Li Y."/>
            <person name="Li Y."/>
            <person name="Wang S."/>
            <person name="Li R."/>
            <person name="Zhang H."/>
            <person name="Shen G."/>
            <person name="Guo B."/>
            <person name="Wei J."/>
            <person name="Xu J."/>
            <person name="St-Pierre B."/>
            <person name="Chen S."/>
            <person name="Sun C."/>
        </authorList>
    </citation>
    <scope>NUCLEOTIDE SEQUENCE [LARGE SCALE GENOMIC DNA]</scope>
</reference>
<proteinExistence type="predicted"/>
<dbReference type="Proteomes" id="UP001060085">
    <property type="component" value="Linkage Group LG05"/>
</dbReference>
<evidence type="ECO:0000313" key="1">
    <source>
        <dbReference type="EMBL" id="KAI5661205.1"/>
    </source>
</evidence>
<gene>
    <name evidence="1" type="ORF">M9H77_20528</name>
</gene>
<accession>A0ACC0ALQ1</accession>
<name>A0ACC0ALQ1_CATRO</name>
<comment type="caution">
    <text evidence="1">The sequence shown here is derived from an EMBL/GenBank/DDBJ whole genome shotgun (WGS) entry which is preliminary data.</text>
</comment>
<evidence type="ECO:0000313" key="2">
    <source>
        <dbReference type="Proteomes" id="UP001060085"/>
    </source>
</evidence>